<dbReference type="Proteomes" id="UP000247978">
    <property type="component" value="Unassembled WGS sequence"/>
</dbReference>
<dbReference type="GO" id="GO:0043565">
    <property type="term" value="F:sequence-specific DNA binding"/>
    <property type="evidence" value="ECO:0007669"/>
    <property type="project" value="InterPro"/>
</dbReference>
<dbReference type="EMBL" id="QJJQ01000008">
    <property type="protein sequence ID" value="PXW86362.1"/>
    <property type="molecule type" value="Genomic_DNA"/>
</dbReference>
<keyword evidence="3" id="KW-0804">Transcription</keyword>
<comment type="caution">
    <text evidence="5">The sequence shown here is derived from an EMBL/GenBank/DDBJ whole genome shotgun (WGS) entry which is preliminary data.</text>
</comment>
<keyword evidence="6" id="KW-1185">Reference proteome</keyword>
<reference evidence="5 6" key="1">
    <citation type="submission" date="2018-05" db="EMBL/GenBank/DDBJ databases">
        <title>Genomic Encyclopedia of Type Strains, Phase IV (KMG-IV): sequencing the most valuable type-strain genomes for metagenomic binning, comparative biology and taxonomic classification.</title>
        <authorList>
            <person name="Goeker M."/>
        </authorList>
    </citation>
    <scope>NUCLEOTIDE SEQUENCE [LARGE SCALE GENOMIC DNA]</scope>
    <source>
        <strain evidence="5 6">DSM 28556</strain>
    </source>
</reference>
<dbReference type="RefSeq" id="WP_110395772.1">
    <property type="nucleotide sequence ID" value="NZ_JBHUHB010000001.1"/>
</dbReference>
<feature type="domain" description="HTH araC/xylS-type" evidence="4">
    <location>
        <begin position="147"/>
        <end position="245"/>
    </location>
</feature>
<keyword evidence="2 5" id="KW-0238">DNA-binding</keyword>
<dbReference type="Pfam" id="PF12833">
    <property type="entry name" value="HTH_18"/>
    <property type="match status" value="1"/>
</dbReference>
<dbReference type="SMART" id="SM00342">
    <property type="entry name" value="HTH_ARAC"/>
    <property type="match status" value="1"/>
</dbReference>
<evidence type="ECO:0000256" key="1">
    <source>
        <dbReference type="ARBA" id="ARBA00023015"/>
    </source>
</evidence>
<evidence type="ECO:0000259" key="4">
    <source>
        <dbReference type="PROSITE" id="PS01124"/>
    </source>
</evidence>
<organism evidence="5 6">
    <name type="scientific">Pseudogracilibacillus auburnensis</name>
    <dbReference type="NCBI Taxonomy" id="1494959"/>
    <lineage>
        <taxon>Bacteria</taxon>
        <taxon>Bacillati</taxon>
        <taxon>Bacillota</taxon>
        <taxon>Bacilli</taxon>
        <taxon>Bacillales</taxon>
        <taxon>Bacillaceae</taxon>
        <taxon>Pseudogracilibacillus</taxon>
    </lineage>
</organism>
<dbReference type="AlphaFoldDB" id="A0A2V3VWQ8"/>
<dbReference type="InterPro" id="IPR009057">
    <property type="entry name" value="Homeodomain-like_sf"/>
</dbReference>
<dbReference type="PANTHER" id="PTHR43280:SF2">
    <property type="entry name" value="HTH-TYPE TRANSCRIPTIONAL REGULATOR EXSA"/>
    <property type="match status" value="1"/>
</dbReference>
<dbReference type="SUPFAM" id="SSF46689">
    <property type="entry name" value="Homeodomain-like"/>
    <property type="match status" value="2"/>
</dbReference>
<evidence type="ECO:0000313" key="6">
    <source>
        <dbReference type="Proteomes" id="UP000247978"/>
    </source>
</evidence>
<dbReference type="PROSITE" id="PS00041">
    <property type="entry name" value="HTH_ARAC_FAMILY_1"/>
    <property type="match status" value="1"/>
</dbReference>
<accession>A0A2V3VWQ8</accession>
<proteinExistence type="predicted"/>
<keyword evidence="1" id="KW-0805">Transcription regulation</keyword>
<sequence length="274" mass="32100">MKRSPNIERNVIQQFLGARKENEESFFSHPSYTLEKELLYWISQADELQAEIVLQKINKLEKARLSRSPFRSLQNSLICSCTLFARATIEAGVTPEYAFNLSDVFIRKIDGANDEKQLANIEYEMIQYFIKAIRDYQKNPYQNDIIDQAIHYIHVHILHPLSLKEIALETNVSPNYLSALFHEIVGIPLKEYINRKKIDESIYFLKYTDSSVLDIALLFNFCNQSYYTTLFKRFNGMTPKQYRQKNNSFSLKKSLPVVKRSPLQSKMDKKAFIE</sequence>
<dbReference type="GO" id="GO:0003700">
    <property type="term" value="F:DNA-binding transcription factor activity"/>
    <property type="evidence" value="ECO:0007669"/>
    <property type="project" value="InterPro"/>
</dbReference>
<evidence type="ECO:0000256" key="2">
    <source>
        <dbReference type="ARBA" id="ARBA00023125"/>
    </source>
</evidence>
<evidence type="ECO:0000256" key="3">
    <source>
        <dbReference type="ARBA" id="ARBA00023163"/>
    </source>
</evidence>
<protein>
    <submittedName>
        <fullName evidence="5">AraC-like DNA-binding protein</fullName>
    </submittedName>
</protein>
<dbReference type="PROSITE" id="PS01124">
    <property type="entry name" value="HTH_ARAC_FAMILY_2"/>
    <property type="match status" value="1"/>
</dbReference>
<evidence type="ECO:0000313" key="5">
    <source>
        <dbReference type="EMBL" id="PXW86362.1"/>
    </source>
</evidence>
<dbReference type="Gene3D" id="1.10.10.60">
    <property type="entry name" value="Homeodomain-like"/>
    <property type="match status" value="2"/>
</dbReference>
<dbReference type="InterPro" id="IPR018060">
    <property type="entry name" value="HTH_AraC"/>
</dbReference>
<dbReference type="OrthoDB" id="182534at2"/>
<dbReference type="PANTHER" id="PTHR43280">
    <property type="entry name" value="ARAC-FAMILY TRANSCRIPTIONAL REGULATOR"/>
    <property type="match status" value="1"/>
</dbReference>
<dbReference type="InterPro" id="IPR018062">
    <property type="entry name" value="HTH_AraC-typ_CS"/>
</dbReference>
<gene>
    <name evidence="5" type="ORF">DFR56_108181</name>
</gene>
<name>A0A2V3VWQ8_9BACI</name>